<evidence type="ECO:0000313" key="2">
    <source>
        <dbReference type="EMBL" id="MCK0537570.1"/>
    </source>
</evidence>
<dbReference type="EMBL" id="JALKII010000004">
    <property type="protein sequence ID" value="MCK0537570.1"/>
    <property type="molecule type" value="Genomic_DNA"/>
</dbReference>
<dbReference type="Pfam" id="PF11306">
    <property type="entry name" value="DUF3108"/>
    <property type="match status" value="1"/>
</dbReference>
<gene>
    <name evidence="2" type="ORF">MU846_07590</name>
</gene>
<evidence type="ECO:0000256" key="1">
    <source>
        <dbReference type="SAM" id="SignalP"/>
    </source>
</evidence>
<feature type="signal peptide" evidence="1">
    <location>
        <begin position="1"/>
        <end position="24"/>
    </location>
</feature>
<dbReference type="Proteomes" id="UP001165524">
    <property type="component" value="Unassembled WGS sequence"/>
</dbReference>
<evidence type="ECO:0000313" key="3">
    <source>
        <dbReference type="Proteomes" id="UP001165524"/>
    </source>
</evidence>
<organism evidence="2 3">
    <name type="scientific">Alcanivorax quisquiliarum</name>
    <dbReference type="NCBI Taxonomy" id="2933565"/>
    <lineage>
        <taxon>Bacteria</taxon>
        <taxon>Pseudomonadati</taxon>
        <taxon>Pseudomonadota</taxon>
        <taxon>Gammaproteobacteria</taxon>
        <taxon>Oceanospirillales</taxon>
        <taxon>Alcanivoracaceae</taxon>
        <taxon>Alcanivorax</taxon>
    </lineage>
</organism>
<keyword evidence="3" id="KW-1185">Reference proteome</keyword>
<feature type="chain" id="PRO_5045601876" evidence="1">
    <location>
        <begin position="25"/>
        <end position="254"/>
    </location>
</feature>
<comment type="caution">
    <text evidence="2">The sequence shown here is derived from an EMBL/GenBank/DDBJ whole genome shotgun (WGS) entry which is preliminary data.</text>
</comment>
<protein>
    <submittedName>
        <fullName evidence="2">DUF3108 domain-containing protein</fullName>
    </submittedName>
</protein>
<accession>A0ABT0E719</accession>
<name>A0ABT0E719_9GAMM</name>
<reference evidence="2" key="1">
    <citation type="submission" date="2022-04" db="EMBL/GenBank/DDBJ databases">
        <title>Alcanivorax sp. CY1518 draft genome sequence.</title>
        <authorList>
            <person name="Zhao G."/>
            <person name="An M."/>
        </authorList>
    </citation>
    <scope>NUCLEOTIDE SEQUENCE</scope>
    <source>
        <strain evidence="2">CY1518</strain>
    </source>
</reference>
<proteinExistence type="predicted"/>
<sequence length="254" mass="29908">MADLNCVRLFAAALALLWAIPAAAETAAAQEQHPLQPFSVEYRINVSRIPTPVKADMRLEAGEDDTYRLSLDIDSRLMRNSELSIFRWRDCEPRTLHYLHSFKGFRRERDYQMDFFWAPPPRVDVVTHSDDEEPDTRSYPITEETLDELTMLLTARCRLNDEQTDYQLTTAYGKRHRTHFIQVQGRETLNTPLGKLETIRIEKRRDQDSRRRTVFWLAPELDYLLVRARHIESPGLFGELRMIDYEGPFDYLKQ</sequence>
<keyword evidence="1" id="KW-0732">Signal</keyword>
<dbReference type="InterPro" id="IPR021457">
    <property type="entry name" value="DUF3108"/>
</dbReference>
<dbReference type="RefSeq" id="WP_246951291.1">
    <property type="nucleotide sequence ID" value="NZ_JALKII010000004.1"/>
</dbReference>